<gene>
    <name evidence="12" type="ORF">OSIN01602_LOCUS9600</name>
</gene>
<keyword evidence="6 9" id="KW-0472">Membrane</keyword>
<name>A0A7S1ZGG6_TRICV</name>
<proteinExistence type="inferred from homology"/>
<feature type="coiled-coil region" evidence="7">
    <location>
        <begin position="282"/>
        <end position="312"/>
    </location>
</feature>
<dbReference type="EMBL" id="HBGO01016895">
    <property type="protein sequence ID" value="CAD9338327.1"/>
    <property type="molecule type" value="Transcribed_RNA"/>
</dbReference>
<feature type="domain" description="GOLD" evidence="11">
    <location>
        <begin position="41"/>
        <end position="354"/>
    </location>
</feature>
<evidence type="ECO:0000313" key="12">
    <source>
        <dbReference type="EMBL" id="CAD9338327.1"/>
    </source>
</evidence>
<dbReference type="PANTHER" id="PTHR22811">
    <property type="entry name" value="TRANSMEMBRANE EMP24 DOMAIN-CONTAINING PROTEIN"/>
    <property type="match status" value="1"/>
</dbReference>
<evidence type="ECO:0000256" key="7">
    <source>
        <dbReference type="SAM" id="Coils"/>
    </source>
</evidence>
<feature type="signal peptide" evidence="10">
    <location>
        <begin position="1"/>
        <end position="39"/>
    </location>
</feature>
<keyword evidence="4 10" id="KW-0732">Signal</keyword>
<evidence type="ECO:0000256" key="3">
    <source>
        <dbReference type="ARBA" id="ARBA00022692"/>
    </source>
</evidence>
<dbReference type="Pfam" id="PF01105">
    <property type="entry name" value="EMP24_GP25L"/>
    <property type="match status" value="1"/>
</dbReference>
<evidence type="ECO:0000256" key="6">
    <source>
        <dbReference type="ARBA" id="ARBA00023136"/>
    </source>
</evidence>
<evidence type="ECO:0000259" key="11">
    <source>
        <dbReference type="SMART" id="SM01190"/>
    </source>
</evidence>
<accession>A0A7S1ZGG6</accession>
<evidence type="ECO:0000256" key="2">
    <source>
        <dbReference type="ARBA" id="ARBA00007104"/>
    </source>
</evidence>
<feature type="region of interest" description="Disordered" evidence="8">
    <location>
        <begin position="133"/>
        <end position="210"/>
    </location>
</feature>
<organism evidence="12">
    <name type="scientific">Trieres chinensis</name>
    <name type="common">Marine centric diatom</name>
    <name type="synonym">Odontella sinensis</name>
    <dbReference type="NCBI Taxonomy" id="1514140"/>
    <lineage>
        <taxon>Eukaryota</taxon>
        <taxon>Sar</taxon>
        <taxon>Stramenopiles</taxon>
        <taxon>Ochrophyta</taxon>
        <taxon>Bacillariophyta</taxon>
        <taxon>Mediophyceae</taxon>
        <taxon>Biddulphiophycidae</taxon>
        <taxon>Eupodiscales</taxon>
        <taxon>Parodontellaceae</taxon>
        <taxon>Trieres</taxon>
    </lineage>
</organism>
<dbReference type="GO" id="GO:0016020">
    <property type="term" value="C:membrane"/>
    <property type="evidence" value="ECO:0007669"/>
    <property type="project" value="UniProtKB-SubCell"/>
</dbReference>
<reference evidence="12" key="1">
    <citation type="submission" date="2021-01" db="EMBL/GenBank/DDBJ databases">
        <authorList>
            <person name="Corre E."/>
            <person name="Pelletier E."/>
            <person name="Niang G."/>
            <person name="Scheremetjew M."/>
            <person name="Finn R."/>
            <person name="Kale V."/>
            <person name="Holt S."/>
            <person name="Cochrane G."/>
            <person name="Meng A."/>
            <person name="Brown T."/>
            <person name="Cohen L."/>
        </authorList>
    </citation>
    <scope>NUCLEOTIDE SEQUENCE</scope>
    <source>
        <strain evidence="12">Grunow 1884</strain>
    </source>
</reference>
<protein>
    <recommendedName>
        <fullName evidence="11">GOLD domain-containing protein</fullName>
    </recommendedName>
</protein>
<feature type="compositionally biased region" description="Acidic residues" evidence="8">
    <location>
        <begin position="133"/>
        <end position="157"/>
    </location>
</feature>
<dbReference type="AlphaFoldDB" id="A0A7S1ZGG6"/>
<evidence type="ECO:0000256" key="8">
    <source>
        <dbReference type="SAM" id="MobiDB-lite"/>
    </source>
</evidence>
<comment type="subcellular location">
    <subcellularLocation>
        <location evidence="1">Membrane</location>
        <topology evidence="1">Single-pass type I membrane protein</topology>
    </subcellularLocation>
</comment>
<dbReference type="InterPro" id="IPR009038">
    <property type="entry name" value="GOLD_dom"/>
</dbReference>
<feature type="transmembrane region" description="Helical" evidence="9">
    <location>
        <begin position="327"/>
        <end position="349"/>
    </location>
</feature>
<sequence>MAPPPCRTRRSVPPVRASAAAAAALLGLALLSSFVPVRAMPMQYVVPQRGTECLYEKLEKDEHATLSVFIVQGAELRGTATVEGPVAPEGVEGARELQDHLRRYQAGERFGDGNKGRSNIVYAEQVVDFEREDFDDDDDDFDDDDDYDDDDDDEIEFDDKMTDQEKENFMKRAQDRRKRRTEERKRRVELRKKKKEERAKRARPTEGEPFQKTFKATKSGWYRACVRGSWYQITAEIEFRKSSELGDVDPRSGHVISYERRQMLNDEKKMDDLKADEGGIKEEDLETTREQLKKLNRLLNEIKEKQQDERHRLSVHAATNEHSHSRMVLGSLLETILFMAVTGFQVYTIRKWFSGAPMLGR</sequence>
<dbReference type="SMART" id="SM01190">
    <property type="entry name" value="EMP24_GP25L"/>
    <property type="match status" value="1"/>
</dbReference>
<keyword evidence="5 9" id="KW-1133">Transmembrane helix</keyword>
<feature type="compositionally biased region" description="Basic and acidic residues" evidence="8">
    <location>
        <begin position="196"/>
        <end position="206"/>
    </location>
</feature>
<evidence type="ECO:0000256" key="10">
    <source>
        <dbReference type="SAM" id="SignalP"/>
    </source>
</evidence>
<evidence type="ECO:0000256" key="4">
    <source>
        <dbReference type="ARBA" id="ARBA00022729"/>
    </source>
</evidence>
<evidence type="ECO:0000256" key="5">
    <source>
        <dbReference type="ARBA" id="ARBA00022989"/>
    </source>
</evidence>
<evidence type="ECO:0000256" key="1">
    <source>
        <dbReference type="ARBA" id="ARBA00004479"/>
    </source>
</evidence>
<comment type="similarity">
    <text evidence="2">Belongs to the EMP24/GP25L family.</text>
</comment>
<evidence type="ECO:0000256" key="9">
    <source>
        <dbReference type="SAM" id="Phobius"/>
    </source>
</evidence>
<keyword evidence="7" id="KW-0175">Coiled coil</keyword>
<feature type="chain" id="PRO_5030841080" description="GOLD domain-containing protein" evidence="10">
    <location>
        <begin position="40"/>
        <end position="361"/>
    </location>
</feature>
<dbReference type="InterPro" id="IPR015720">
    <property type="entry name" value="Emp24-like"/>
</dbReference>
<keyword evidence="3 9" id="KW-0812">Transmembrane</keyword>
<feature type="compositionally biased region" description="Basic and acidic residues" evidence="8">
    <location>
        <begin position="158"/>
        <end position="173"/>
    </location>
</feature>